<evidence type="ECO:0000313" key="3">
    <source>
        <dbReference type="Proteomes" id="UP000245433"/>
    </source>
</evidence>
<feature type="domain" description="Core" evidence="1">
    <location>
        <begin position="1"/>
        <end position="113"/>
    </location>
</feature>
<dbReference type="InterPro" id="IPR035903">
    <property type="entry name" value="HesB-like_dom_sf"/>
</dbReference>
<protein>
    <submittedName>
        <fullName evidence="2">Uncharacterized protein YqkB</fullName>
    </submittedName>
</protein>
<keyword evidence="3" id="KW-1185">Reference proteome</keyword>
<dbReference type="InterPro" id="IPR000361">
    <property type="entry name" value="ATAP_core_dom"/>
</dbReference>
<gene>
    <name evidence="2" type="ORF">C7384_11017</name>
</gene>
<comment type="caution">
    <text evidence="2">The sequence shown here is derived from an EMBL/GenBank/DDBJ whole genome shotgun (WGS) entry which is preliminary data.</text>
</comment>
<dbReference type="SUPFAM" id="SSF89360">
    <property type="entry name" value="HesB-like domain"/>
    <property type="match status" value="1"/>
</dbReference>
<evidence type="ECO:0000313" key="2">
    <source>
        <dbReference type="EMBL" id="PVY82825.1"/>
    </source>
</evidence>
<dbReference type="Proteomes" id="UP000245433">
    <property type="component" value="Unassembled WGS sequence"/>
</dbReference>
<dbReference type="RefSeq" id="WP_089940209.1">
    <property type="nucleotide sequence ID" value="NZ_CAKOEX010000010.1"/>
</dbReference>
<accession>A0A2U1D573</accession>
<name>A0A2U1D573_9LACO</name>
<proteinExistence type="predicted"/>
<sequence length="115" mass="12734">MEITFTKVAADRLQKFLKPGVKMVLDFDDGVGPFSKEANCTLSVAYNLLFVNQDADLHDFGLVIPSNLGDVYAKPYSKDQMDEKMTIDVNEKYLRYSLSGQGGEIDSSMGVKDLA</sequence>
<dbReference type="OrthoDB" id="2361502at2"/>
<dbReference type="Gene3D" id="2.60.300.12">
    <property type="entry name" value="HesB-like domain"/>
    <property type="match status" value="1"/>
</dbReference>
<dbReference type="Pfam" id="PF01521">
    <property type="entry name" value="Fe-S_biosyn"/>
    <property type="match status" value="1"/>
</dbReference>
<evidence type="ECO:0000259" key="1">
    <source>
        <dbReference type="Pfam" id="PF01521"/>
    </source>
</evidence>
<dbReference type="EMBL" id="QEKT01000010">
    <property type="protein sequence ID" value="PVY82825.1"/>
    <property type="molecule type" value="Genomic_DNA"/>
</dbReference>
<organism evidence="2 3">
    <name type="scientific">Convivina intestini</name>
    <dbReference type="NCBI Taxonomy" id="1505726"/>
    <lineage>
        <taxon>Bacteria</taxon>
        <taxon>Bacillati</taxon>
        <taxon>Bacillota</taxon>
        <taxon>Bacilli</taxon>
        <taxon>Lactobacillales</taxon>
        <taxon>Lactobacillaceae</taxon>
        <taxon>Convivina</taxon>
    </lineage>
</organism>
<reference evidence="2 3" key="1">
    <citation type="submission" date="2018-04" db="EMBL/GenBank/DDBJ databases">
        <title>Genomic Encyclopedia of Type Strains, Phase IV (KMG-IV): sequencing the most valuable type-strain genomes for metagenomic binning, comparative biology and taxonomic classification.</title>
        <authorList>
            <person name="Goeker M."/>
        </authorList>
    </citation>
    <scope>NUCLEOTIDE SEQUENCE [LARGE SCALE GENOMIC DNA]</scope>
    <source>
        <strain evidence="2 3">DSM 28795</strain>
    </source>
</reference>
<dbReference type="AlphaFoldDB" id="A0A2U1D573"/>